<dbReference type="Pfam" id="PF00403">
    <property type="entry name" value="HMA"/>
    <property type="match status" value="1"/>
</dbReference>
<feature type="transmembrane region" description="Helical" evidence="15">
    <location>
        <begin position="270"/>
        <end position="288"/>
    </location>
</feature>
<comment type="similarity">
    <text evidence="2 15">Belongs to the cation transport ATPase (P-type) (TC 3.A.3) family. Type IB subfamily.</text>
</comment>
<feature type="transmembrane region" description="Helical" evidence="15">
    <location>
        <begin position="176"/>
        <end position="197"/>
    </location>
</feature>
<dbReference type="Pfam" id="PF00702">
    <property type="entry name" value="Hydrolase"/>
    <property type="match status" value="1"/>
</dbReference>
<keyword evidence="3" id="KW-0813">Transport</keyword>
<sequence length="844" mass="88250">MTVCLHCGQELGEGAQTGTMKTGTMTAGDGTGPFCCTGCAAAYDLVRGLGLERYYERRSVDPTARPLRPDDAPAVDYEPHARDEADGSRSLHLMVDGMQCAACVWLIESALSRRPGVGHARMNMTTRRLTVRWDPKATDANAVVGTVAQLGYRAVPFDPDRLGGAQARSEKELLRAMAVAGFAMGNVMLLSVSVWAGHSQGMGTATRDLMHWISALICMPAIAYALRPFARSGLSALRHGRTNMDVPITIGVLLATGMSLFETIHSGEHAYFDGAVMLLFFLLIGRYLDQRARGRARSAAEQLLGLRANAVTILNEDGTSAVVAPEQIGIGTIILVAAGERIPVDGRVSDGVSDLDTGLITGETVPGTARPGDQVFAGTLNLTAPLRLTVTAVGEGTLLAEIVRLMEVAEQGRARYVAIADRVSRLYAPVVHLAALTTFAAWMLLGGVVWQDALMNAIAVLIITCPCALALAVPVVQVIASGRLMRQGTLLKSPTALERLAAIDTVVFDKTGTLTEGRPLPQLGGLPAEDLTLAASLAAASRHPLARALAAAAPEVPVALGVREIAGAGLSLPTADGEVRLGSRRFTGAPADAEDAAGPELWLARPGEEPRRIVFLDAPRPDAAAVVAALKARGLEVTLLSGDRKGAVASVAERLGIADWRAEQTPADKTAVLAELAARGRTVLMVGDGLNDAPALAAAAVSMSPSTAVDVSQTAADVVFQGRLLRPIVETVEVARRSGRLVRQNFGIALVYNLCAVPLAMGGMLTPLLAALAMSSSSLIVILNALRLARGAVVEDLPARDIAVRELPGKDSGDGRASLSDRDRAQPGRSGAGGLSVGAEIRPV</sequence>
<dbReference type="SUPFAM" id="SSF55008">
    <property type="entry name" value="HMA, heavy metal-associated domain"/>
    <property type="match status" value="1"/>
</dbReference>
<evidence type="ECO:0000256" key="9">
    <source>
        <dbReference type="ARBA" id="ARBA00022840"/>
    </source>
</evidence>
<evidence type="ECO:0000313" key="19">
    <source>
        <dbReference type="Proteomes" id="UP000652760"/>
    </source>
</evidence>
<dbReference type="InterPro" id="IPR023299">
    <property type="entry name" value="ATPase_P-typ_cyto_dom_N"/>
</dbReference>
<dbReference type="PANTHER" id="PTHR43520">
    <property type="entry name" value="ATP7, ISOFORM B"/>
    <property type="match status" value="1"/>
</dbReference>
<comment type="subcellular location">
    <subcellularLocation>
        <location evidence="1">Cell membrane</location>
        <topology evidence="1">Multi-pass membrane protein</topology>
    </subcellularLocation>
</comment>
<evidence type="ECO:0000256" key="8">
    <source>
        <dbReference type="ARBA" id="ARBA00022741"/>
    </source>
</evidence>
<evidence type="ECO:0000256" key="10">
    <source>
        <dbReference type="ARBA" id="ARBA00022842"/>
    </source>
</evidence>
<reference evidence="19" key="1">
    <citation type="submission" date="2021-01" db="EMBL/GenBank/DDBJ databases">
        <title>Genome public.</title>
        <authorList>
            <person name="Liu C."/>
            <person name="Sun Q."/>
        </authorList>
    </citation>
    <scope>NUCLEOTIDE SEQUENCE [LARGE SCALE GENOMIC DNA]</scope>
    <source>
        <strain evidence="19">YIM B02556</strain>
    </source>
</reference>
<evidence type="ECO:0000256" key="12">
    <source>
        <dbReference type="ARBA" id="ARBA00022989"/>
    </source>
</evidence>
<comment type="caution">
    <text evidence="18">The sequence shown here is derived from an EMBL/GenBank/DDBJ whole genome shotgun (WGS) entry which is preliminary data.</text>
</comment>
<evidence type="ECO:0000259" key="17">
    <source>
        <dbReference type="PROSITE" id="PS50846"/>
    </source>
</evidence>
<evidence type="ECO:0000256" key="16">
    <source>
        <dbReference type="SAM" id="MobiDB-lite"/>
    </source>
</evidence>
<dbReference type="PROSITE" id="PS50846">
    <property type="entry name" value="HMA_2"/>
    <property type="match status" value="1"/>
</dbReference>
<dbReference type="NCBIfam" id="TIGR01525">
    <property type="entry name" value="ATPase-IB_hvy"/>
    <property type="match status" value="1"/>
</dbReference>
<evidence type="ECO:0000256" key="2">
    <source>
        <dbReference type="ARBA" id="ARBA00006024"/>
    </source>
</evidence>
<evidence type="ECO:0000256" key="1">
    <source>
        <dbReference type="ARBA" id="ARBA00004651"/>
    </source>
</evidence>
<keyword evidence="8 15" id="KW-0547">Nucleotide-binding</keyword>
<dbReference type="PROSITE" id="PS00154">
    <property type="entry name" value="ATPASE_E1_E2"/>
    <property type="match status" value="1"/>
</dbReference>
<keyword evidence="5" id="KW-0597">Phosphoprotein</keyword>
<dbReference type="PRINTS" id="PR00119">
    <property type="entry name" value="CATATPASE"/>
</dbReference>
<dbReference type="InterPro" id="IPR036163">
    <property type="entry name" value="HMA_dom_sf"/>
</dbReference>
<dbReference type="InterPro" id="IPR008250">
    <property type="entry name" value="ATPase_P-typ_transduc_dom_A_sf"/>
</dbReference>
<evidence type="ECO:0000256" key="13">
    <source>
        <dbReference type="ARBA" id="ARBA00023065"/>
    </source>
</evidence>
<protein>
    <submittedName>
        <fullName evidence="18">Cadmium-translocating P-type ATPase</fullName>
    </submittedName>
</protein>
<keyword evidence="12 15" id="KW-1133">Transmembrane helix</keyword>
<keyword evidence="14 15" id="KW-0472">Membrane</keyword>
<evidence type="ECO:0000256" key="3">
    <source>
        <dbReference type="ARBA" id="ARBA00022448"/>
    </source>
</evidence>
<keyword evidence="13" id="KW-0406">Ion transport</keyword>
<feature type="compositionally biased region" description="Basic and acidic residues" evidence="16">
    <location>
        <begin position="67"/>
        <end position="83"/>
    </location>
</feature>
<feature type="transmembrane region" description="Helical" evidence="15">
    <location>
        <begin position="209"/>
        <end position="226"/>
    </location>
</feature>
<feature type="compositionally biased region" description="Basic and acidic residues" evidence="16">
    <location>
        <begin position="808"/>
        <end position="826"/>
    </location>
</feature>
<dbReference type="Gene3D" id="3.30.70.100">
    <property type="match status" value="1"/>
</dbReference>
<keyword evidence="7 15" id="KW-0479">Metal-binding</keyword>
<feature type="transmembrane region" description="Helical" evidence="15">
    <location>
        <begin position="457"/>
        <end position="480"/>
    </location>
</feature>
<feature type="region of interest" description="Disordered" evidence="16">
    <location>
        <begin position="60"/>
        <end position="83"/>
    </location>
</feature>
<feature type="domain" description="HMA" evidence="17">
    <location>
        <begin position="89"/>
        <end position="155"/>
    </location>
</feature>
<organism evidence="18 19">
    <name type="scientific">Azospirillum endophyticum</name>
    <dbReference type="NCBI Taxonomy" id="2800326"/>
    <lineage>
        <taxon>Bacteria</taxon>
        <taxon>Pseudomonadati</taxon>
        <taxon>Pseudomonadota</taxon>
        <taxon>Alphaproteobacteria</taxon>
        <taxon>Rhodospirillales</taxon>
        <taxon>Azospirillaceae</taxon>
        <taxon>Azospirillum</taxon>
    </lineage>
</organism>
<dbReference type="SUPFAM" id="SSF56784">
    <property type="entry name" value="HAD-like"/>
    <property type="match status" value="1"/>
</dbReference>
<keyword evidence="11" id="KW-1278">Translocase</keyword>
<dbReference type="Gene3D" id="3.40.50.1000">
    <property type="entry name" value="HAD superfamily/HAD-like"/>
    <property type="match status" value="1"/>
</dbReference>
<accession>A0ABS1F2G9</accession>
<keyword evidence="9 15" id="KW-0067">ATP-binding</keyword>
<dbReference type="InterPro" id="IPR018303">
    <property type="entry name" value="ATPase_P-typ_P_site"/>
</dbReference>
<dbReference type="SUPFAM" id="SSF81665">
    <property type="entry name" value="Calcium ATPase, transmembrane domain M"/>
    <property type="match status" value="1"/>
</dbReference>
<dbReference type="SUPFAM" id="SSF81653">
    <property type="entry name" value="Calcium ATPase, transduction domain A"/>
    <property type="match status" value="1"/>
</dbReference>
<dbReference type="InterPro" id="IPR027256">
    <property type="entry name" value="P-typ_ATPase_IB"/>
</dbReference>
<feature type="transmembrane region" description="Helical" evidence="15">
    <location>
        <begin position="426"/>
        <end position="445"/>
    </location>
</feature>
<dbReference type="Gene3D" id="3.40.1110.10">
    <property type="entry name" value="Calcium-transporting ATPase, cytoplasmic domain N"/>
    <property type="match status" value="1"/>
</dbReference>
<dbReference type="PANTHER" id="PTHR43520:SF5">
    <property type="entry name" value="CATION-TRANSPORTING P-TYPE ATPASE-RELATED"/>
    <property type="match status" value="1"/>
</dbReference>
<dbReference type="Proteomes" id="UP000652760">
    <property type="component" value="Unassembled WGS sequence"/>
</dbReference>
<dbReference type="Pfam" id="PF12156">
    <property type="entry name" value="ATPase-cat_bd"/>
    <property type="match status" value="1"/>
</dbReference>
<evidence type="ECO:0000256" key="5">
    <source>
        <dbReference type="ARBA" id="ARBA00022553"/>
    </source>
</evidence>
<proteinExistence type="inferred from homology"/>
<feature type="transmembrane region" description="Helical" evidence="15">
    <location>
        <begin position="746"/>
        <end position="762"/>
    </location>
</feature>
<evidence type="ECO:0000313" key="18">
    <source>
        <dbReference type="EMBL" id="MBK1837605.1"/>
    </source>
</evidence>
<dbReference type="NCBIfam" id="TIGR01512">
    <property type="entry name" value="ATPase-IB2_Cd"/>
    <property type="match status" value="1"/>
</dbReference>
<evidence type="ECO:0000256" key="11">
    <source>
        <dbReference type="ARBA" id="ARBA00022967"/>
    </source>
</evidence>
<dbReference type="InterPro" id="IPR023214">
    <property type="entry name" value="HAD_sf"/>
</dbReference>
<feature type="transmembrane region" description="Helical" evidence="15">
    <location>
        <begin position="246"/>
        <end position="264"/>
    </location>
</feature>
<evidence type="ECO:0000256" key="4">
    <source>
        <dbReference type="ARBA" id="ARBA00022475"/>
    </source>
</evidence>
<evidence type="ECO:0000256" key="6">
    <source>
        <dbReference type="ARBA" id="ARBA00022692"/>
    </source>
</evidence>
<evidence type="ECO:0000256" key="14">
    <source>
        <dbReference type="ARBA" id="ARBA00023136"/>
    </source>
</evidence>
<dbReference type="InterPro" id="IPR021993">
    <property type="entry name" value="ATPase-cat-bd"/>
</dbReference>
<evidence type="ECO:0000256" key="15">
    <source>
        <dbReference type="RuleBase" id="RU362081"/>
    </source>
</evidence>
<keyword evidence="6 15" id="KW-0812">Transmembrane</keyword>
<dbReference type="EMBL" id="JAENHM010000028">
    <property type="protein sequence ID" value="MBK1837605.1"/>
    <property type="molecule type" value="Genomic_DNA"/>
</dbReference>
<evidence type="ECO:0000256" key="7">
    <source>
        <dbReference type="ARBA" id="ARBA00022723"/>
    </source>
</evidence>
<keyword evidence="19" id="KW-1185">Reference proteome</keyword>
<name>A0ABS1F2G9_9PROT</name>
<keyword evidence="10" id="KW-0460">Magnesium</keyword>
<keyword evidence="4 15" id="KW-1003">Cell membrane</keyword>
<dbReference type="InterPro" id="IPR023298">
    <property type="entry name" value="ATPase_P-typ_TM_dom_sf"/>
</dbReference>
<feature type="region of interest" description="Disordered" evidence="16">
    <location>
        <begin position="808"/>
        <end position="844"/>
    </location>
</feature>
<dbReference type="InterPro" id="IPR036412">
    <property type="entry name" value="HAD-like_sf"/>
</dbReference>
<dbReference type="NCBIfam" id="TIGR01511">
    <property type="entry name" value="ATPase-IB1_Cu"/>
    <property type="match status" value="1"/>
</dbReference>
<dbReference type="Gene3D" id="2.70.150.10">
    <property type="entry name" value="Calcium-transporting ATPase, cytoplasmic transduction domain A"/>
    <property type="match status" value="1"/>
</dbReference>
<dbReference type="InterPro" id="IPR006121">
    <property type="entry name" value="HMA_dom"/>
</dbReference>
<dbReference type="InterPro" id="IPR001757">
    <property type="entry name" value="P_typ_ATPase"/>
</dbReference>
<dbReference type="RefSeq" id="WP_200192337.1">
    <property type="nucleotide sequence ID" value="NZ_JAENHM010000028.1"/>
</dbReference>
<gene>
    <name evidence="18" type="primary">cadA</name>
    <name evidence="18" type="ORF">JHL17_09280</name>
</gene>
<dbReference type="NCBIfam" id="TIGR01494">
    <property type="entry name" value="ATPase_P-type"/>
    <property type="match status" value="2"/>
</dbReference>
<dbReference type="Pfam" id="PF00122">
    <property type="entry name" value="E1-E2_ATPase"/>
    <property type="match status" value="1"/>
</dbReference>
<dbReference type="InterPro" id="IPR059000">
    <property type="entry name" value="ATPase_P-type_domA"/>
</dbReference>
<dbReference type="CDD" id="cd00371">
    <property type="entry name" value="HMA"/>
    <property type="match status" value="1"/>
</dbReference>